<evidence type="ECO:0000313" key="2">
    <source>
        <dbReference type="EnsemblPlants" id="OPUNC11G19640.1"/>
    </source>
</evidence>
<protein>
    <recommendedName>
        <fullName evidence="4">Knottin scorpion toxin-like domain-containing protein</fullName>
    </recommendedName>
</protein>
<feature type="chain" id="PRO_5002368004" description="Knottin scorpion toxin-like domain-containing protein" evidence="1">
    <location>
        <begin position="26"/>
        <end position="83"/>
    </location>
</feature>
<dbReference type="OMA" id="NDHCCCT"/>
<evidence type="ECO:0008006" key="4">
    <source>
        <dbReference type="Google" id="ProtNLM"/>
    </source>
</evidence>
<keyword evidence="1" id="KW-0732">Signal</keyword>
<evidence type="ECO:0000256" key="1">
    <source>
        <dbReference type="SAM" id="SignalP"/>
    </source>
</evidence>
<accession>A0A0E0MIA6</accession>
<dbReference type="Gramene" id="OPUNC11G19640.1">
    <property type="protein sequence ID" value="OPUNC11G19640.1"/>
    <property type="gene ID" value="OPUNC11G19640"/>
</dbReference>
<proteinExistence type="predicted"/>
<organism evidence="2">
    <name type="scientific">Oryza punctata</name>
    <name type="common">Red rice</name>
    <dbReference type="NCBI Taxonomy" id="4537"/>
    <lineage>
        <taxon>Eukaryota</taxon>
        <taxon>Viridiplantae</taxon>
        <taxon>Streptophyta</taxon>
        <taxon>Embryophyta</taxon>
        <taxon>Tracheophyta</taxon>
        <taxon>Spermatophyta</taxon>
        <taxon>Magnoliopsida</taxon>
        <taxon>Liliopsida</taxon>
        <taxon>Poales</taxon>
        <taxon>Poaceae</taxon>
        <taxon>BOP clade</taxon>
        <taxon>Oryzoideae</taxon>
        <taxon>Oryzeae</taxon>
        <taxon>Oryzinae</taxon>
        <taxon>Oryza</taxon>
    </lineage>
</organism>
<dbReference type="HOGENOM" id="CLU_2350319_0_0_1"/>
<sequence>MAQLLNKKAAVFLFITLMVMDTVNFSSCHTTQGGYGEMDSCMVLEHCDMNKCMSACQINKYNGGQCDGELNDHCCCTDEAPHK</sequence>
<reference evidence="2" key="1">
    <citation type="submission" date="2015-04" db="UniProtKB">
        <authorList>
            <consortium name="EnsemblPlants"/>
        </authorList>
    </citation>
    <scope>IDENTIFICATION</scope>
</reference>
<reference evidence="2" key="2">
    <citation type="submission" date="2018-05" db="EMBL/GenBank/DDBJ databases">
        <title>OpunRS2 (Oryza punctata Reference Sequence Version 2).</title>
        <authorList>
            <person name="Zhang J."/>
            <person name="Kudrna D."/>
            <person name="Lee S."/>
            <person name="Talag J."/>
            <person name="Welchert J."/>
            <person name="Wing R.A."/>
        </authorList>
    </citation>
    <scope>NUCLEOTIDE SEQUENCE [LARGE SCALE GENOMIC DNA]</scope>
</reference>
<dbReference type="EnsemblPlants" id="OPUNC11G19640.1">
    <property type="protein sequence ID" value="OPUNC11G19640.1"/>
    <property type="gene ID" value="OPUNC11G19640"/>
</dbReference>
<dbReference type="Proteomes" id="UP000026962">
    <property type="component" value="Chromosome 11"/>
</dbReference>
<feature type="signal peptide" evidence="1">
    <location>
        <begin position="1"/>
        <end position="25"/>
    </location>
</feature>
<name>A0A0E0MIA6_ORYPU</name>
<dbReference type="AlphaFoldDB" id="A0A0E0MIA6"/>
<evidence type="ECO:0000313" key="3">
    <source>
        <dbReference type="Proteomes" id="UP000026962"/>
    </source>
</evidence>
<keyword evidence="3" id="KW-1185">Reference proteome</keyword>